<evidence type="ECO:0000313" key="1">
    <source>
        <dbReference type="EMBL" id="KAK9093598.1"/>
    </source>
</evidence>
<keyword evidence="2" id="KW-1185">Reference proteome</keyword>
<dbReference type="EMBL" id="JBBNAF010000012">
    <property type="protein sequence ID" value="KAK9093598.1"/>
    <property type="molecule type" value="Genomic_DNA"/>
</dbReference>
<comment type="caution">
    <text evidence="1">The sequence shown here is derived from an EMBL/GenBank/DDBJ whole genome shotgun (WGS) entry which is preliminary data.</text>
</comment>
<gene>
    <name evidence="1" type="ORF">Syun_028509</name>
</gene>
<dbReference type="Proteomes" id="UP001420932">
    <property type="component" value="Unassembled WGS sequence"/>
</dbReference>
<evidence type="ECO:0000313" key="2">
    <source>
        <dbReference type="Proteomes" id="UP001420932"/>
    </source>
</evidence>
<organism evidence="1 2">
    <name type="scientific">Stephania yunnanensis</name>
    <dbReference type="NCBI Taxonomy" id="152371"/>
    <lineage>
        <taxon>Eukaryota</taxon>
        <taxon>Viridiplantae</taxon>
        <taxon>Streptophyta</taxon>
        <taxon>Embryophyta</taxon>
        <taxon>Tracheophyta</taxon>
        <taxon>Spermatophyta</taxon>
        <taxon>Magnoliopsida</taxon>
        <taxon>Ranunculales</taxon>
        <taxon>Menispermaceae</taxon>
        <taxon>Menispermoideae</taxon>
        <taxon>Cissampelideae</taxon>
        <taxon>Stephania</taxon>
    </lineage>
</organism>
<dbReference type="AlphaFoldDB" id="A0AAP0HLZ4"/>
<protein>
    <submittedName>
        <fullName evidence="1">Uncharacterized protein</fullName>
    </submittedName>
</protein>
<sequence length="113" mass="12373">MREMVGDEIVVRSSEVRKWVLMGLLRDARIGEARLIDLAFHRCGSVDDGDGFRRLAELLGRIIVCSLLRKEGNEEIQAIQSSESELVDGDSEVSLERSGSSGDVVVVEGVIGE</sequence>
<accession>A0AAP0HLZ4</accession>
<proteinExistence type="predicted"/>
<reference evidence="1 2" key="1">
    <citation type="submission" date="2024-01" db="EMBL/GenBank/DDBJ databases">
        <title>Genome assemblies of Stephania.</title>
        <authorList>
            <person name="Yang L."/>
        </authorList>
    </citation>
    <scope>NUCLEOTIDE SEQUENCE [LARGE SCALE GENOMIC DNA]</scope>
    <source>
        <strain evidence="1">YNDBR</strain>
        <tissue evidence="1">Leaf</tissue>
    </source>
</reference>
<name>A0AAP0HLZ4_9MAGN</name>